<name>A0AAD7A654_9AGAR</name>
<keyword evidence="3" id="KW-1185">Reference proteome</keyword>
<organism evidence="2 3">
    <name type="scientific">Mycena albidolilacea</name>
    <dbReference type="NCBI Taxonomy" id="1033008"/>
    <lineage>
        <taxon>Eukaryota</taxon>
        <taxon>Fungi</taxon>
        <taxon>Dikarya</taxon>
        <taxon>Basidiomycota</taxon>
        <taxon>Agaricomycotina</taxon>
        <taxon>Agaricomycetes</taxon>
        <taxon>Agaricomycetidae</taxon>
        <taxon>Agaricales</taxon>
        <taxon>Marasmiineae</taxon>
        <taxon>Mycenaceae</taxon>
        <taxon>Mycena</taxon>
    </lineage>
</organism>
<dbReference type="AlphaFoldDB" id="A0AAD7A654"/>
<accession>A0AAD7A654</accession>
<keyword evidence="1" id="KW-0472">Membrane</keyword>
<feature type="transmembrane region" description="Helical" evidence="1">
    <location>
        <begin position="32"/>
        <end position="53"/>
    </location>
</feature>
<evidence type="ECO:0000256" key="1">
    <source>
        <dbReference type="SAM" id="Phobius"/>
    </source>
</evidence>
<dbReference type="Proteomes" id="UP001218218">
    <property type="component" value="Unassembled WGS sequence"/>
</dbReference>
<keyword evidence="1" id="KW-1133">Transmembrane helix</keyword>
<sequence>MVYGLNFSAVRCPCFFFIASRRASARSQQTNFGAFNFLAGLVLEGMTSGLVVLGGHALLDLVKPVEYTSSPATGLPVGTVGVVLFSGHYAAIWTSSMTIRLLRIRGKRSDVSPVSWYTNNIFTAIGVGAIISVIGHAVLQALGYAAMGDTTYAMCLGAVGGGLMMATGAI</sequence>
<protein>
    <submittedName>
        <fullName evidence="2">Uncharacterized protein</fullName>
    </submittedName>
</protein>
<proteinExistence type="predicted"/>
<feature type="transmembrane region" description="Helical" evidence="1">
    <location>
        <begin position="151"/>
        <end position="169"/>
    </location>
</feature>
<comment type="caution">
    <text evidence="2">The sequence shown here is derived from an EMBL/GenBank/DDBJ whole genome shotgun (WGS) entry which is preliminary data.</text>
</comment>
<evidence type="ECO:0000313" key="3">
    <source>
        <dbReference type="Proteomes" id="UP001218218"/>
    </source>
</evidence>
<gene>
    <name evidence="2" type="ORF">DFH08DRAFT_807110</name>
</gene>
<keyword evidence="1" id="KW-0812">Transmembrane</keyword>
<reference evidence="2" key="1">
    <citation type="submission" date="2023-03" db="EMBL/GenBank/DDBJ databases">
        <title>Massive genome expansion in bonnet fungi (Mycena s.s.) driven by repeated elements and novel gene families across ecological guilds.</title>
        <authorList>
            <consortium name="Lawrence Berkeley National Laboratory"/>
            <person name="Harder C.B."/>
            <person name="Miyauchi S."/>
            <person name="Viragh M."/>
            <person name="Kuo A."/>
            <person name="Thoen E."/>
            <person name="Andreopoulos B."/>
            <person name="Lu D."/>
            <person name="Skrede I."/>
            <person name="Drula E."/>
            <person name="Henrissat B."/>
            <person name="Morin E."/>
            <person name="Kohler A."/>
            <person name="Barry K."/>
            <person name="LaButti K."/>
            <person name="Morin E."/>
            <person name="Salamov A."/>
            <person name="Lipzen A."/>
            <person name="Mereny Z."/>
            <person name="Hegedus B."/>
            <person name="Baldrian P."/>
            <person name="Stursova M."/>
            <person name="Weitz H."/>
            <person name="Taylor A."/>
            <person name="Grigoriev I.V."/>
            <person name="Nagy L.G."/>
            <person name="Martin F."/>
            <person name="Kauserud H."/>
        </authorList>
    </citation>
    <scope>NUCLEOTIDE SEQUENCE</scope>
    <source>
        <strain evidence="2">CBHHK002</strain>
    </source>
</reference>
<evidence type="ECO:0000313" key="2">
    <source>
        <dbReference type="EMBL" id="KAJ7349762.1"/>
    </source>
</evidence>
<feature type="transmembrane region" description="Helical" evidence="1">
    <location>
        <begin position="114"/>
        <end position="139"/>
    </location>
</feature>
<feature type="transmembrane region" description="Helical" evidence="1">
    <location>
        <begin position="73"/>
        <end position="93"/>
    </location>
</feature>
<dbReference type="EMBL" id="JARIHO010000015">
    <property type="protein sequence ID" value="KAJ7349762.1"/>
    <property type="molecule type" value="Genomic_DNA"/>
</dbReference>